<organism evidence="4 5">
    <name type="scientific">Oleoguttula mirabilis</name>
    <dbReference type="NCBI Taxonomy" id="1507867"/>
    <lineage>
        <taxon>Eukaryota</taxon>
        <taxon>Fungi</taxon>
        <taxon>Dikarya</taxon>
        <taxon>Ascomycota</taxon>
        <taxon>Pezizomycotina</taxon>
        <taxon>Dothideomycetes</taxon>
        <taxon>Dothideomycetidae</taxon>
        <taxon>Mycosphaerellales</taxon>
        <taxon>Teratosphaeriaceae</taxon>
        <taxon>Oleoguttula</taxon>
    </lineage>
</organism>
<feature type="compositionally biased region" description="Low complexity" evidence="3">
    <location>
        <begin position="82"/>
        <end position="99"/>
    </location>
</feature>
<dbReference type="EMBL" id="JAVFHQ010000050">
    <property type="protein sequence ID" value="KAK4541680.1"/>
    <property type="molecule type" value="Genomic_DNA"/>
</dbReference>
<evidence type="ECO:0000256" key="3">
    <source>
        <dbReference type="SAM" id="MobiDB-lite"/>
    </source>
</evidence>
<dbReference type="PANTHER" id="PTHR28133">
    <property type="entry name" value="REQUIRED FOR RESPIRATORY GROWTH PROTEIN 7, MITOCHONDRIAL"/>
    <property type="match status" value="1"/>
</dbReference>
<dbReference type="GO" id="GO:0005739">
    <property type="term" value="C:mitochondrion"/>
    <property type="evidence" value="ECO:0007669"/>
    <property type="project" value="UniProtKB-SubCell"/>
</dbReference>
<name>A0AAV9JA58_9PEZI</name>
<comment type="subcellular location">
    <subcellularLocation>
        <location evidence="1">Mitochondrion</location>
    </subcellularLocation>
</comment>
<evidence type="ECO:0000256" key="2">
    <source>
        <dbReference type="ARBA" id="ARBA00023128"/>
    </source>
</evidence>
<gene>
    <name evidence="4" type="ORF">LTR36_007824</name>
</gene>
<keyword evidence="2" id="KW-0496">Mitochondrion</keyword>
<dbReference type="InterPro" id="IPR018828">
    <property type="entry name" value="RRG7"/>
</dbReference>
<reference evidence="4 5" key="1">
    <citation type="submission" date="2021-11" db="EMBL/GenBank/DDBJ databases">
        <title>Black yeast isolated from Biological Soil Crust.</title>
        <authorList>
            <person name="Kurbessoian T."/>
        </authorList>
    </citation>
    <scope>NUCLEOTIDE SEQUENCE [LARGE SCALE GENOMIC DNA]</scope>
    <source>
        <strain evidence="4 5">CCFEE 5522</strain>
    </source>
</reference>
<dbReference type="Pfam" id="PF10356">
    <property type="entry name" value="RRG7"/>
    <property type="match status" value="2"/>
</dbReference>
<feature type="compositionally biased region" description="Basic and acidic residues" evidence="3">
    <location>
        <begin position="46"/>
        <end position="60"/>
    </location>
</feature>
<proteinExistence type="predicted"/>
<dbReference type="GO" id="GO:0003676">
    <property type="term" value="F:nucleic acid binding"/>
    <property type="evidence" value="ECO:0007669"/>
    <property type="project" value="InterPro"/>
</dbReference>
<dbReference type="PANTHER" id="PTHR28133:SF1">
    <property type="entry name" value="REQUIRED FOR RESPIRATORY GROWTH PROTEIN 7, MITOCHONDRIAL"/>
    <property type="match status" value="1"/>
</dbReference>
<keyword evidence="5" id="KW-1185">Reference proteome</keyword>
<feature type="region of interest" description="Disordered" evidence="3">
    <location>
        <begin position="15"/>
        <end position="142"/>
    </location>
</feature>
<dbReference type="InterPro" id="IPR011856">
    <property type="entry name" value="tRNA_endonuc-like_dom_sf"/>
</dbReference>
<sequence>MLRGYGKLISSLSIRPSLRNASTAVTPKPRGRPSKTKTSDANLETVGKKGGEQDATENTKPRGLSEIQARLEATGYSRRRNAATLKPKTDAAPKTTTKAKATRKRKPAAVAQDPPSSIETPKRRPKKPETLPPRLLPPTSQKHHDLASFLAYASKASLNPNSTVYRGTQFEYTVAHTLRSLDFMLQRTGRSNDLGIDLVGHWMLPAQTPHSHTMPVIIQCKAAKTTPAMVRELEGAYAGAPAGWRGEGVLGMLVSIQHTTKGVAEAVQRSRLPLAVMQVTREGTVKQFIWNAVAAQAGLEGLGVAVRYAPEGARAVDQGSGTVAPVGQTIVLTWMGELWRPVQKRRADGVAAPITPPAMPESVEYATV</sequence>
<evidence type="ECO:0000313" key="4">
    <source>
        <dbReference type="EMBL" id="KAK4541680.1"/>
    </source>
</evidence>
<evidence type="ECO:0000313" key="5">
    <source>
        <dbReference type="Proteomes" id="UP001324427"/>
    </source>
</evidence>
<dbReference type="Gene3D" id="3.40.1350.10">
    <property type="match status" value="1"/>
</dbReference>
<dbReference type="AlphaFoldDB" id="A0AAV9JA58"/>
<protein>
    <submittedName>
        <fullName evidence="4">Uncharacterized protein</fullName>
    </submittedName>
</protein>
<accession>A0AAV9JA58</accession>
<evidence type="ECO:0000256" key="1">
    <source>
        <dbReference type="ARBA" id="ARBA00004173"/>
    </source>
</evidence>
<comment type="caution">
    <text evidence="4">The sequence shown here is derived from an EMBL/GenBank/DDBJ whole genome shotgun (WGS) entry which is preliminary data.</text>
</comment>
<dbReference type="Proteomes" id="UP001324427">
    <property type="component" value="Unassembled WGS sequence"/>
</dbReference>